<dbReference type="InterPro" id="IPR039633">
    <property type="entry name" value="PAP"/>
</dbReference>
<name>A0A2V3JDG5_9FLOR</name>
<evidence type="ECO:0000313" key="3">
    <source>
        <dbReference type="EMBL" id="PXF50080.1"/>
    </source>
</evidence>
<keyword evidence="2" id="KW-0472">Membrane</keyword>
<keyword evidence="2" id="KW-1133">Transmembrane helix</keyword>
<evidence type="ECO:0000256" key="2">
    <source>
        <dbReference type="SAM" id="Phobius"/>
    </source>
</evidence>
<reference evidence="3 4" key="1">
    <citation type="journal article" date="2018" name="Mol. Biol. Evol.">
        <title>Analysis of the draft genome of the red seaweed Gracilariopsis chorda provides insights into genome size evolution in Rhodophyta.</title>
        <authorList>
            <person name="Lee J."/>
            <person name="Yang E.C."/>
            <person name="Graf L."/>
            <person name="Yang J.H."/>
            <person name="Qiu H."/>
            <person name="Zel Zion U."/>
            <person name="Chan C.X."/>
            <person name="Stephens T.G."/>
            <person name="Weber A.P.M."/>
            <person name="Boo G.H."/>
            <person name="Boo S.M."/>
            <person name="Kim K.M."/>
            <person name="Shin Y."/>
            <person name="Jung M."/>
            <person name="Lee S.J."/>
            <person name="Yim H.S."/>
            <person name="Lee J.H."/>
            <person name="Bhattacharya D."/>
            <person name="Yoon H.S."/>
        </authorList>
    </citation>
    <scope>NUCLEOTIDE SEQUENCE [LARGE SCALE GENOMIC DNA]</scope>
    <source>
        <strain evidence="3 4">SKKU-2015</strain>
        <tissue evidence="3">Whole body</tissue>
    </source>
</reference>
<proteinExistence type="predicted"/>
<feature type="transmembrane region" description="Helical" evidence="2">
    <location>
        <begin position="308"/>
        <end position="326"/>
    </location>
</feature>
<dbReference type="AlphaFoldDB" id="A0A2V3JDG5"/>
<dbReference type="EMBL" id="NBIV01000001">
    <property type="protein sequence ID" value="PXF50080.1"/>
    <property type="molecule type" value="Genomic_DNA"/>
</dbReference>
<feature type="compositionally biased region" description="Basic and acidic residues" evidence="1">
    <location>
        <begin position="349"/>
        <end position="358"/>
    </location>
</feature>
<dbReference type="Proteomes" id="UP000247409">
    <property type="component" value="Unassembled WGS sequence"/>
</dbReference>
<keyword evidence="4" id="KW-1185">Reference proteome</keyword>
<evidence type="ECO:0000313" key="4">
    <source>
        <dbReference type="Proteomes" id="UP000247409"/>
    </source>
</evidence>
<feature type="transmembrane region" description="Helical" evidence="2">
    <location>
        <begin position="282"/>
        <end position="302"/>
    </location>
</feature>
<dbReference type="OrthoDB" id="45035at2759"/>
<evidence type="ECO:0000256" key="1">
    <source>
        <dbReference type="SAM" id="MobiDB-lite"/>
    </source>
</evidence>
<organism evidence="3 4">
    <name type="scientific">Gracilariopsis chorda</name>
    <dbReference type="NCBI Taxonomy" id="448386"/>
    <lineage>
        <taxon>Eukaryota</taxon>
        <taxon>Rhodophyta</taxon>
        <taxon>Florideophyceae</taxon>
        <taxon>Rhodymeniophycidae</taxon>
        <taxon>Gracilariales</taxon>
        <taxon>Gracilariaceae</taxon>
        <taxon>Gracilariopsis</taxon>
    </lineage>
</organism>
<comment type="caution">
    <text evidence="3">The sequence shown here is derived from an EMBL/GenBank/DDBJ whole genome shotgun (WGS) entry which is preliminary data.</text>
</comment>
<protein>
    <submittedName>
        <fullName evidence="3">Putative plastid-lipid-associated protein 8, chloroplastic</fullName>
    </submittedName>
</protein>
<dbReference type="PANTHER" id="PTHR31906">
    <property type="entry name" value="PLASTID-LIPID-ASSOCIATED PROTEIN 4, CHLOROPLASTIC-RELATED"/>
    <property type="match status" value="1"/>
</dbReference>
<accession>A0A2V3JDG5</accession>
<gene>
    <name evidence="3" type="ORF">BWQ96_00240</name>
</gene>
<keyword evidence="2" id="KW-0812">Transmembrane</keyword>
<sequence>MMLQGYDRRLTIFSPYRLEPTAKTAINHSRRNMTAFITPLSIFPSSTSTPSLSNQCKRLRKTRSSQTNRHQTIRAINSPSSPPQASTLVDEVLQAIENTDFGASMPQQTRAKIDRNILALCGIGKYRTNPMVDTRIFNNYTVAYTSSSSAQTGAPAGGRFRSTLGRLFFPTRGLFQHVLSPNIVINLVCFRLLGFLNGCVSLKGTLQSLEPDTGKIEVNFEPPRLRLANAVFEYGPKTTVQLTTTYLDDRVRVGVGGRGSLFVFTSGGLADSMMAQEWKHVFDVKPLPAVLLPLIAVLTIIVVWKSTWVMRAAMLLLVLCMTYVLGRNGTTADDPDPSQRAPAAKKRTSAHEQDTHDN</sequence>
<feature type="region of interest" description="Disordered" evidence="1">
    <location>
        <begin position="331"/>
        <end position="358"/>
    </location>
</feature>